<name>A4AD84_9GAMM</name>
<feature type="transmembrane region" description="Helical" evidence="1">
    <location>
        <begin position="171"/>
        <end position="193"/>
    </location>
</feature>
<dbReference type="STRING" id="314285.KT71_12735"/>
<evidence type="ECO:0008006" key="4">
    <source>
        <dbReference type="Google" id="ProtNLM"/>
    </source>
</evidence>
<dbReference type="EMBL" id="AAOA02000001">
    <property type="protein sequence ID" value="EAQ96008.1"/>
    <property type="molecule type" value="Genomic_DNA"/>
</dbReference>
<feature type="transmembrane region" description="Helical" evidence="1">
    <location>
        <begin position="68"/>
        <end position="91"/>
    </location>
</feature>
<dbReference type="HOGENOM" id="CLU_1370358_0_0_6"/>
<protein>
    <recommendedName>
        <fullName evidence="4">Thiamine biosynthesis protein ThiC</fullName>
    </recommendedName>
</protein>
<dbReference type="eggNOG" id="ENOG502Z8TR">
    <property type="taxonomic scope" value="Bacteria"/>
</dbReference>
<comment type="caution">
    <text evidence="2">The sequence shown here is derived from an EMBL/GenBank/DDBJ whole genome shotgun (WGS) entry which is preliminary data.</text>
</comment>
<sequence>MEPSALRTTQITALLLLLLAITQATYTALYVAELDVPRQLLWGIEGLLFTFLAAFAGAAMVQTNRYHLGWAAIAFSAVLNVVQVSVGLTMFGPFREAAGQVDGLAPAASAVVAFSFMVYYAAKLLLGLAAMVFGIARVHAGSKPLGGVTVLLGGIAIIANAAVIMAGRDAFIPSAVAGGSGVVATFLLALCLVTSADADT</sequence>
<feature type="transmembrane region" description="Helical" evidence="1">
    <location>
        <begin position="145"/>
        <end position="165"/>
    </location>
</feature>
<accession>A4AD84</accession>
<keyword evidence="3" id="KW-1185">Reference proteome</keyword>
<feature type="transmembrane region" description="Helical" evidence="1">
    <location>
        <begin position="40"/>
        <end position="61"/>
    </location>
</feature>
<gene>
    <name evidence="2" type="ORF">KT71_12735</name>
</gene>
<reference evidence="2 3" key="1">
    <citation type="journal article" date="2007" name="Proc. Natl. Acad. Sci. U.S.A.">
        <title>Characterization of a marine gammaproteobacterium capable of aerobic anoxygenic photosynthesis.</title>
        <authorList>
            <person name="Fuchs B.M."/>
            <person name="Spring S."/>
            <person name="Teeling H."/>
            <person name="Quast C."/>
            <person name="Wulf J."/>
            <person name="Schattenhofer M."/>
            <person name="Yan S."/>
            <person name="Ferriera S."/>
            <person name="Johnson J."/>
            <person name="Glockner F.O."/>
            <person name="Amann R."/>
        </authorList>
    </citation>
    <scope>NUCLEOTIDE SEQUENCE [LARGE SCALE GENOMIC DNA]</scope>
    <source>
        <strain evidence="2">KT71</strain>
    </source>
</reference>
<evidence type="ECO:0000256" key="1">
    <source>
        <dbReference type="SAM" id="Phobius"/>
    </source>
</evidence>
<dbReference type="OrthoDB" id="6383392at2"/>
<dbReference type="AlphaFoldDB" id="A4AD84"/>
<keyword evidence="1" id="KW-0472">Membrane</keyword>
<keyword evidence="1" id="KW-1133">Transmembrane helix</keyword>
<feature type="transmembrane region" description="Helical" evidence="1">
    <location>
        <begin position="111"/>
        <end position="133"/>
    </location>
</feature>
<dbReference type="Proteomes" id="UP000019205">
    <property type="component" value="Chromosome"/>
</dbReference>
<evidence type="ECO:0000313" key="2">
    <source>
        <dbReference type="EMBL" id="EAQ96008.1"/>
    </source>
</evidence>
<reference evidence="2 3" key="2">
    <citation type="journal article" date="2009" name="PLoS ONE">
        <title>The photosynthetic apparatus and its regulation in the aerobic gammaproteobacterium Congregibacter litoralis gen. nov., sp. nov.</title>
        <authorList>
            <person name="Spring S."/>
            <person name="Lunsdorf H."/>
            <person name="Fuchs B.M."/>
            <person name="Tindall B.J."/>
        </authorList>
    </citation>
    <scope>NUCLEOTIDE SEQUENCE [LARGE SCALE GENOMIC DNA]</scope>
    <source>
        <strain evidence="2">KT71</strain>
    </source>
</reference>
<evidence type="ECO:0000313" key="3">
    <source>
        <dbReference type="Proteomes" id="UP000019205"/>
    </source>
</evidence>
<dbReference type="RefSeq" id="WP_008294977.1">
    <property type="nucleotide sequence ID" value="NZ_CM002299.1"/>
</dbReference>
<keyword evidence="1" id="KW-0812">Transmembrane</keyword>
<organism evidence="2 3">
    <name type="scientific">Congregibacter litoralis KT71</name>
    <dbReference type="NCBI Taxonomy" id="314285"/>
    <lineage>
        <taxon>Bacteria</taxon>
        <taxon>Pseudomonadati</taxon>
        <taxon>Pseudomonadota</taxon>
        <taxon>Gammaproteobacteria</taxon>
        <taxon>Cellvibrionales</taxon>
        <taxon>Halieaceae</taxon>
        <taxon>Congregibacter</taxon>
    </lineage>
</organism>
<proteinExistence type="predicted"/>